<dbReference type="Pfam" id="PF03959">
    <property type="entry name" value="FSH1"/>
    <property type="match status" value="1"/>
</dbReference>
<dbReference type="InterPro" id="IPR022111">
    <property type="entry name" value="Rhodanese_C"/>
</dbReference>
<dbReference type="EMBL" id="SDRB02012782">
    <property type="protein sequence ID" value="THF96689.1"/>
    <property type="molecule type" value="Genomic_DNA"/>
</dbReference>
<reference evidence="7 8" key="1">
    <citation type="journal article" date="2018" name="Proc. Natl. Acad. Sci. U.S.A.">
        <title>Draft genome sequence of Camellia sinensis var. sinensis provides insights into the evolution of the tea genome and tea quality.</title>
        <authorList>
            <person name="Wei C."/>
            <person name="Yang H."/>
            <person name="Wang S."/>
            <person name="Zhao J."/>
            <person name="Liu C."/>
            <person name="Gao L."/>
            <person name="Xia E."/>
            <person name="Lu Y."/>
            <person name="Tai Y."/>
            <person name="She G."/>
            <person name="Sun J."/>
            <person name="Cao H."/>
            <person name="Tong W."/>
            <person name="Gao Q."/>
            <person name="Li Y."/>
            <person name="Deng W."/>
            <person name="Jiang X."/>
            <person name="Wang W."/>
            <person name="Chen Q."/>
            <person name="Zhang S."/>
            <person name="Li H."/>
            <person name="Wu J."/>
            <person name="Wang P."/>
            <person name="Li P."/>
            <person name="Shi C."/>
            <person name="Zheng F."/>
            <person name="Jian J."/>
            <person name="Huang B."/>
            <person name="Shan D."/>
            <person name="Shi M."/>
            <person name="Fang C."/>
            <person name="Yue Y."/>
            <person name="Li F."/>
            <person name="Li D."/>
            <person name="Wei S."/>
            <person name="Han B."/>
            <person name="Jiang C."/>
            <person name="Yin Y."/>
            <person name="Xia T."/>
            <person name="Zhang Z."/>
            <person name="Bennetzen J.L."/>
            <person name="Zhao S."/>
            <person name="Wan X."/>
        </authorList>
    </citation>
    <scope>NUCLEOTIDE SEQUENCE [LARGE SCALE GENOMIC DNA]</scope>
    <source>
        <strain evidence="8">cv. Shuchazao</strain>
        <tissue evidence="7">Leaf</tissue>
    </source>
</reference>
<dbReference type="GO" id="GO:0008270">
    <property type="term" value="F:zinc ion binding"/>
    <property type="evidence" value="ECO:0007669"/>
    <property type="project" value="UniProtKB-KW"/>
</dbReference>
<protein>
    <submittedName>
        <fullName evidence="7">Uncharacterized protein</fullName>
    </submittedName>
</protein>
<keyword evidence="1" id="KW-0479">Metal-binding</keyword>
<dbReference type="Pfam" id="PF06839">
    <property type="entry name" value="Zn_ribbon_GRF"/>
    <property type="match status" value="1"/>
</dbReference>
<dbReference type="STRING" id="542762.A0A4S4D321"/>
<dbReference type="PROSITE" id="PS50206">
    <property type="entry name" value="RHODANESE_3"/>
    <property type="match status" value="1"/>
</dbReference>
<dbReference type="InterPro" id="IPR036873">
    <property type="entry name" value="Rhodanese-like_dom_sf"/>
</dbReference>
<evidence type="ECO:0000256" key="3">
    <source>
        <dbReference type="ARBA" id="ARBA00022833"/>
    </source>
</evidence>
<dbReference type="FunFam" id="3.40.50.1820:FF:000073">
    <property type="entry name" value="esterase OVCA2 isoform X6"/>
    <property type="match status" value="1"/>
</dbReference>
<evidence type="ECO:0000256" key="1">
    <source>
        <dbReference type="ARBA" id="ARBA00022723"/>
    </source>
</evidence>
<dbReference type="PROSITE" id="PS51999">
    <property type="entry name" value="ZF_GRF"/>
    <property type="match status" value="1"/>
</dbReference>
<dbReference type="InterPro" id="IPR001763">
    <property type="entry name" value="Rhodanese-like_dom"/>
</dbReference>
<dbReference type="SUPFAM" id="SSF52821">
    <property type="entry name" value="Rhodanese/Cell cycle control phosphatase"/>
    <property type="match status" value="1"/>
</dbReference>
<accession>A0A4S4D321</accession>
<dbReference type="AlphaFoldDB" id="A0A4S4D321"/>
<gene>
    <name evidence="7" type="ORF">TEA_009925</name>
</gene>
<dbReference type="Gene3D" id="3.40.50.1820">
    <property type="entry name" value="alpha/beta hydrolase"/>
    <property type="match status" value="1"/>
</dbReference>
<evidence type="ECO:0000313" key="8">
    <source>
        <dbReference type="Proteomes" id="UP000306102"/>
    </source>
</evidence>
<dbReference type="Gene3D" id="3.30.70.100">
    <property type="match status" value="1"/>
</dbReference>
<dbReference type="InterPro" id="IPR029058">
    <property type="entry name" value="AB_hydrolase_fold"/>
</dbReference>
<dbReference type="Pfam" id="PF17773">
    <property type="entry name" value="UPF0176_N"/>
    <property type="match status" value="1"/>
</dbReference>
<evidence type="ECO:0000256" key="4">
    <source>
        <dbReference type="PROSITE-ProRule" id="PRU01343"/>
    </source>
</evidence>
<feature type="domain" description="Rhodanese" evidence="5">
    <location>
        <begin position="157"/>
        <end position="257"/>
    </location>
</feature>
<dbReference type="PANTHER" id="PTHR43268">
    <property type="entry name" value="THIOSULFATE SULFURTRANSFERASE/RHODANESE-LIKE DOMAIN-CONTAINING PROTEIN 2"/>
    <property type="match status" value="1"/>
</dbReference>
<name>A0A4S4D321_CAMSN</name>
<keyword evidence="2 4" id="KW-0863">Zinc-finger</keyword>
<dbReference type="InterPro" id="IPR010666">
    <property type="entry name" value="Znf_GRF"/>
</dbReference>
<dbReference type="Proteomes" id="UP000306102">
    <property type="component" value="Unassembled WGS sequence"/>
</dbReference>
<dbReference type="InterPro" id="IPR005645">
    <property type="entry name" value="FSH-like_dom"/>
</dbReference>
<evidence type="ECO:0000256" key="2">
    <source>
        <dbReference type="ARBA" id="ARBA00022771"/>
    </source>
</evidence>
<evidence type="ECO:0000313" key="7">
    <source>
        <dbReference type="EMBL" id="THF96689.1"/>
    </source>
</evidence>
<keyword evidence="8" id="KW-1185">Reference proteome</keyword>
<evidence type="ECO:0000259" key="6">
    <source>
        <dbReference type="PROSITE" id="PS51999"/>
    </source>
</evidence>
<dbReference type="Gene3D" id="3.40.250.10">
    <property type="entry name" value="Rhodanese-like domain"/>
    <property type="match status" value="1"/>
</dbReference>
<dbReference type="InterPro" id="IPR020936">
    <property type="entry name" value="TrhO"/>
</dbReference>
<proteinExistence type="predicted"/>
<evidence type="ECO:0000259" key="5">
    <source>
        <dbReference type="PROSITE" id="PS50206"/>
    </source>
</evidence>
<dbReference type="FunFam" id="3.30.70.100:FF:000045">
    <property type="entry name" value="Rhodanese-like domain-containing protein 6"/>
    <property type="match status" value="1"/>
</dbReference>
<comment type="caution">
    <text evidence="7">The sequence shown here is derived from an EMBL/GenBank/DDBJ whole genome shotgun (WGS) entry which is preliminary data.</text>
</comment>
<dbReference type="SMART" id="SM00450">
    <property type="entry name" value="RHOD"/>
    <property type="match status" value="1"/>
</dbReference>
<organism evidence="7 8">
    <name type="scientific">Camellia sinensis var. sinensis</name>
    <name type="common">China tea</name>
    <dbReference type="NCBI Taxonomy" id="542762"/>
    <lineage>
        <taxon>Eukaryota</taxon>
        <taxon>Viridiplantae</taxon>
        <taxon>Streptophyta</taxon>
        <taxon>Embryophyta</taxon>
        <taxon>Tracheophyta</taxon>
        <taxon>Spermatophyta</taxon>
        <taxon>Magnoliopsida</taxon>
        <taxon>eudicotyledons</taxon>
        <taxon>Gunneridae</taxon>
        <taxon>Pentapetalae</taxon>
        <taxon>asterids</taxon>
        <taxon>Ericales</taxon>
        <taxon>Theaceae</taxon>
        <taxon>Camellia</taxon>
    </lineage>
</organism>
<feature type="domain" description="GRF-type" evidence="6">
    <location>
        <begin position="627"/>
        <end position="672"/>
    </location>
</feature>
<dbReference type="InterPro" id="IPR040503">
    <property type="entry name" value="TRHO_N"/>
</dbReference>
<dbReference type="PANTHER" id="PTHR43268:SF6">
    <property type="entry name" value="THIOSULFATE SULFURTRANSFERASE_RHODANESE-LIKE DOMAIN-CONTAINING PROTEIN 2"/>
    <property type="match status" value="1"/>
</dbReference>
<dbReference type="SUPFAM" id="SSF53474">
    <property type="entry name" value="alpha/beta-Hydrolases"/>
    <property type="match status" value="1"/>
</dbReference>
<dbReference type="Pfam" id="PF12368">
    <property type="entry name" value="Rhodanese_C"/>
    <property type="match status" value="1"/>
</dbReference>
<keyword evidence="3" id="KW-0862">Zinc</keyword>
<sequence length="691" mass="77451">MAANNKDEEEAEYGVLLYYKYTSIPDLDNLFTFYDSNCRSLSLLGRVRLSPNGVNVTVGGRLASLEKHIDAVSSKSLFEGTDFKLASCNQPSNDKVARECGFTSLSIRIVKELVTFGSHPLLKSPEVSKAGRHLSAAEFHSVLQHAGKFLETESPDDNKRLVLLDARNLYETRIGKFQTPNVETLDPEIRQYSDLHTWIDNNSEKLQGNRVLMYCTGGIRCEMASAYIRSKGDGFENVFQLFGGIQRYLEQYPDGGFFKGKNFVFDHRVSVGSSDAKILGACLLCSSSFDDYSSRSRCTYCRMLVLVCDSCQKKGSQYICELCQKNGKTVGSIPLIENDESQELSIPIETKVVPISNHAALSPQLPWRHGTEPLRKLRILCLHGFRQNASSFKGRTASLAKKLKNIAELVFVDAPHELPLIYQPCLADPNYCESSSVPQSPPPPPKSCSKKFAWFIAPNFSEKSDTDWKMADSPFDPLQYLQQTDGFDSSLAYLKNVFSQEGPFDGMLGFSQGAAMVASVCTRQRLLKGQMNFRFVILCSGFALKLADYEQGSINCPSLHIFGNDEGNDRQIDNQASRALASLFDDGCSVIIEHEFGHIIPTRSPYIDEIRDFLHRFLNIRLKPRMCDCGRTAAMYIVQTNENENQGRLFLVCSSKYSNKEHCNYFKFANDDDRDVTSTIYSNTGSHKAIM</sequence>
<dbReference type="FunFam" id="3.40.250.10:FF:000022">
    <property type="entry name" value="Thiosulfate sulfurtransferase/rhodanese-like domain-containing protein 2"/>
    <property type="match status" value="1"/>
</dbReference>